<feature type="transmembrane region" description="Helical" evidence="2">
    <location>
        <begin position="362"/>
        <end position="380"/>
    </location>
</feature>
<sequence>MKARLRTWRARRHIPSMTHHHGSGHTTSTLLGAPPPTSLAITGPMASLSPIGVLHEPGTEPVYALPAPPRGPEPYIEGSDAETVELRAISDADTVELRRLSDEVTAELPIALGTETTSDDTDTDTDTAEEEAANTPSDDEEAAETDGPEADDTDSDSTDSDSTDSAATDSVGVEEEELVDGKRADTDNPDTDEVGEKTETDADVEAGETSVVEDAPDAEASHEDEDAEATADAAEDSDHADDADEPADDDTSAQESAETPSDDTVEIPVDAAQAATVTAIPNMRDRRTAQTSAEPDAGADTDTDEKSSAPTVRIPKPVWTLSTKLLSPTTPTTSEPAADPESAVSPAGAATLAPGRIRRSRALDGVRGIAVLAVVLYHFFGDAVRGGYLGVDVFFVLSGFLITSLLVREYGASKRISLSQFWTRRARRILPAALTVLVVATAVAGLIGGDVGVQLKSQFLGSAFFVNNWVQIAQSHSYFAETTPQIFMHYWSLAIEEQFYVVWPLLFLGVLWLARRTSTRTQLRITAAVTIALGAASVAAMIAIYNPDTDPSRVYFGSDTHSFGLLIGAALALLCTAPAADAADSWPRRVSPRTAEILGKTVAPVVFVGLLVLMFTLPDTSPLTYQGGLLLASVLTAGVIHTAVGETGPVPVILRVKALRYLGERSFSLYLWHWPVVVFLRAWFQEGKGTASFTLPGWLIGILAAVITLGLSELSYRYIETPFRRKGFRGVLRDLGNSARLPIPAAVFAAGLVVILFAGSALGTSPSKSQLELQLDHLAELQRQANASPPPAPPRPAAPSAPRLPTGQEITGIGDSVMLASSQALRARFPGIYIDAQVSRHYSGGEGVIEDLRASGALRKYVVLGFGTNGQAFPGQLDRILSEIGPGHLIVLLVPFGPVDGIPQAAQQVLQYAPRHRNVFLAPWCQAAAAHPENLGPDDVHPMGPGTWMYADAVTVGLQQAVTGKRDPNITCPI</sequence>
<feature type="domain" description="Acyltransferase 3" evidence="3">
    <location>
        <begin position="362"/>
        <end position="712"/>
    </location>
</feature>
<feature type="transmembrane region" description="Helical" evidence="2">
    <location>
        <begin position="629"/>
        <end position="654"/>
    </location>
</feature>
<feature type="transmembrane region" description="Helical" evidence="2">
    <location>
        <begin position="498"/>
        <end position="514"/>
    </location>
</feature>
<dbReference type="InterPro" id="IPR002656">
    <property type="entry name" value="Acyl_transf_3_dom"/>
</dbReference>
<feature type="compositionally biased region" description="Acidic residues" evidence="1">
    <location>
        <begin position="214"/>
        <end position="252"/>
    </location>
</feature>
<feature type="region of interest" description="Disordered" evidence="1">
    <location>
        <begin position="108"/>
        <end position="349"/>
    </location>
</feature>
<dbReference type="KEGG" id="gpo:GPOL_c28780"/>
<keyword evidence="2" id="KW-0472">Membrane</keyword>
<dbReference type="AlphaFoldDB" id="H6MTM2"/>
<evidence type="ECO:0000256" key="1">
    <source>
        <dbReference type="SAM" id="MobiDB-lite"/>
    </source>
</evidence>
<feature type="transmembrane region" description="Helical" evidence="2">
    <location>
        <begin position="740"/>
        <end position="762"/>
    </location>
</feature>
<feature type="transmembrane region" description="Helical" evidence="2">
    <location>
        <begin position="428"/>
        <end position="447"/>
    </location>
</feature>
<evidence type="ECO:0000256" key="2">
    <source>
        <dbReference type="SAM" id="Phobius"/>
    </source>
</evidence>
<dbReference type="PANTHER" id="PTHR23028">
    <property type="entry name" value="ACETYLTRANSFERASE"/>
    <property type="match status" value="1"/>
</dbReference>
<feature type="transmembrane region" description="Helical" evidence="2">
    <location>
        <begin position="696"/>
        <end position="719"/>
    </location>
</feature>
<feature type="region of interest" description="Disordered" evidence="1">
    <location>
        <begin position="62"/>
        <end position="82"/>
    </location>
</feature>
<name>H6MTM2_GORPV</name>
<feature type="compositionally biased region" description="Pro residues" evidence="1">
    <location>
        <begin position="788"/>
        <end position="799"/>
    </location>
</feature>
<feature type="transmembrane region" description="Helical" evidence="2">
    <location>
        <begin position="386"/>
        <end position="407"/>
    </location>
</feature>
<protein>
    <submittedName>
        <fullName evidence="4">O-acetyltransferase OatA</fullName>
        <ecNumber evidence="4">2.3.1.-</ecNumber>
    </submittedName>
</protein>
<feature type="transmembrane region" description="Helical" evidence="2">
    <location>
        <begin position="597"/>
        <end position="617"/>
    </location>
</feature>
<dbReference type="Pfam" id="PF01757">
    <property type="entry name" value="Acyl_transf_3"/>
    <property type="match status" value="1"/>
</dbReference>
<feature type="region of interest" description="Disordered" evidence="1">
    <location>
        <begin position="1"/>
        <end position="29"/>
    </location>
</feature>
<dbReference type="GeneID" id="90159915"/>
<evidence type="ECO:0000313" key="5">
    <source>
        <dbReference type="Proteomes" id="UP000009154"/>
    </source>
</evidence>
<keyword evidence="2" id="KW-1133">Transmembrane helix</keyword>
<feature type="transmembrane region" description="Helical" evidence="2">
    <location>
        <begin position="666"/>
        <end position="684"/>
    </location>
</feature>
<dbReference type="eggNOG" id="COG1835">
    <property type="taxonomic scope" value="Bacteria"/>
</dbReference>
<organism evidence="4 5">
    <name type="scientific">Gordonia polyisoprenivorans (strain DSM 44266 / VH2)</name>
    <dbReference type="NCBI Taxonomy" id="1112204"/>
    <lineage>
        <taxon>Bacteria</taxon>
        <taxon>Bacillati</taxon>
        <taxon>Actinomycetota</taxon>
        <taxon>Actinomycetes</taxon>
        <taxon>Mycobacteriales</taxon>
        <taxon>Gordoniaceae</taxon>
        <taxon>Gordonia</taxon>
    </lineage>
</organism>
<dbReference type="GO" id="GO:0009103">
    <property type="term" value="P:lipopolysaccharide biosynthetic process"/>
    <property type="evidence" value="ECO:0007669"/>
    <property type="project" value="TreeGrafter"/>
</dbReference>
<dbReference type="GO" id="GO:0016020">
    <property type="term" value="C:membrane"/>
    <property type="evidence" value="ECO:0007669"/>
    <property type="project" value="TreeGrafter"/>
</dbReference>
<feature type="region of interest" description="Disordered" evidence="1">
    <location>
        <begin position="785"/>
        <end position="806"/>
    </location>
</feature>
<feature type="compositionally biased region" description="Basic residues" evidence="1">
    <location>
        <begin position="1"/>
        <end position="23"/>
    </location>
</feature>
<feature type="compositionally biased region" description="Low complexity" evidence="1">
    <location>
        <begin position="320"/>
        <end position="336"/>
    </location>
</feature>
<evidence type="ECO:0000313" key="4">
    <source>
        <dbReference type="EMBL" id="AFA73897.1"/>
    </source>
</evidence>
<keyword evidence="5" id="KW-1185">Reference proteome</keyword>
<dbReference type="InterPro" id="IPR050879">
    <property type="entry name" value="Acyltransferase_3"/>
</dbReference>
<dbReference type="CDD" id="cd01840">
    <property type="entry name" value="SGNH_hydrolase_yrhL_like"/>
    <property type="match status" value="1"/>
</dbReference>
<dbReference type="PANTHER" id="PTHR23028:SF53">
    <property type="entry name" value="ACYL_TRANSF_3 DOMAIN-CONTAINING PROTEIN"/>
    <property type="match status" value="1"/>
</dbReference>
<keyword evidence="2" id="KW-0812">Transmembrane</keyword>
<keyword evidence="4" id="KW-0012">Acyltransferase</keyword>
<gene>
    <name evidence="4" type="primary">oatA</name>
    <name evidence="4" type="ordered locus">GPOL_c28780</name>
</gene>
<evidence type="ECO:0000259" key="3">
    <source>
        <dbReference type="Pfam" id="PF01757"/>
    </source>
</evidence>
<reference evidence="4 5" key="1">
    <citation type="journal article" date="2012" name="Appl. Environ. Microbiol.">
        <title>Involvement of two latex-clearing proteins during rubber degradation and insights into the subsequent degradation pathway revealed by the genome sequence of Gordonia polyisoprenivorans strain VH2.</title>
        <authorList>
            <person name="Hiessl S."/>
            <person name="Schuldes J."/>
            <person name="Thurmer A."/>
            <person name="Halbsguth T."/>
            <person name="Broker D."/>
            <person name="Angelov A."/>
            <person name="Liebl W."/>
            <person name="Daniel R."/>
            <person name="Steinbuchel A."/>
        </authorList>
    </citation>
    <scope>NUCLEOTIDE SEQUENCE [LARGE SCALE GENOMIC DNA]</scope>
    <source>
        <strain evidence="5">DSM 44266 / VH2</strain>
    </source>
</reference>
<dbReference type="Proteomes" id="UP000009154">
    <property type="component" value="Chromosome"/>
</dbReference>
<dbReference type="EMBL" id="CP003119">
    <property type="protein sequence ID" value="AFA73897.1"/>
    <property type="molecule type" value="Genomic_DNA"/>
</dbReference>
<dbReference type="EC" id="2.3.1.-" evidence="4"/>
<accession>H6MTM2</accession>
<feature type="compositionally biased region" description="Acidic residues" evidence="1">
    <location>
        <begin position="117"/>
        <end position="162"/>
    </location>
</feature>
<keyword evidence="4" id="KW-0808">Transferase</keyword>
<dbReference type="SUPFAM" id="SSF52266">
    <property type="entry name" value="SGNH hydrolase"/>
    <property type="match status" value="1"/>
</dbReference>
<dbReference type="RefSeq" id="WP_014360425.1">
    <property type="nucleotide sequence ID" value="NC_016906.1"/>
</dbReference>
<dbReference type="HOGENOM" id="CLU_005679_11_0_11"/>
<proteinExistence type="predicted"/>
<feature type="transmembrane region" description="Helical" evidence="2">
    <location>
        <begin position="526"/>
        <end position="545"/>
    </location>
</feature>
<feature type="transmembrane region" description="Helical" evidence="2">
    <location>
        <begin position="565"/>
        <end position="585"/>
    </location>
</feature>
<dbReference type="GO" id="GO:0016747">
    <property type="term" value="F:acyltransferase activity, transferring groups other than amino-acyl groups"/>
    <property type="evidence" value="ECO:0007669"/>
    <property type="project" value="InterPro"/>
</dbReference>